<feature type="domain" description="Pirin N-terminal" evidence="3">
    <location>
        <begin position="61"/>
        <end position="127"/>
    </location>
</feature>
<dbReference type="SUPFAM" id="SSF51182">
    <property type="entry name" value="RmlC-like cupins"/>
    <property type="match status" value="1"/>
</dbReference>
<organism evidence="4 5">
    <name type="scientific">Pseudoalteromonas luteoviolacea S4060-1</name>
    <dbReference type="NCBI Taxonomy" id="1365257"/>
    <lineage>
        <taxon>Bacteria</taxon>
        <taxon>Pseudomonadati</taxon>
        <taxon>Pseudomonadota</taxon>
        <taxon>Gammaproteobacteria</taxon>
        <taxon>Alteromonadales</taxon>
        <taxon>Pseudoalteromonadaceae</taxon>
        <taxon>Pseudoalteromonas</taxon>
    </lineage>
</organism>
<evidence type="ECO:0000256" key="1">
    <source>
        <dbReference type="ARBA" id="ARBA00008416"/>
    </source>
</evidence>
<dbReference type="InterPro" id="IPR003829">
    <property type="entry name" value="Pirin_N_dom"/>
</dbReference>
<proteinExistence type="inferred from homology"/>
<comment type="similarity">
    <text evidence="1 2">Belongs to the pirin family.</text>
</comment>
<accession>A0A167JK38</accession>
<dbReference type="EMBL" id="AUXX01000045">
    <property type="protein sequence ID" value="KZN61231.1"/>
    <property type="molecule type" value="Genomic_DNA"/>
</dbReference>
<name>A0A167JK38_9GAMM</name>
<dbReference type="PATRIC" id="fig|1365257.3.peg.4111"/>
<dbReference type="PANTHER" id="PTHR43212">
    <property type="entry name" value="QUERCETIN 2,3-DIOXYGENASE"/>
    <property type="match status" value="1"/>
</dbReference>
<dbReference type="Gene3D" id="2.60.120.10">
    <property type="entry name" value="Jelly Rolls"/>
    <property type="match status" value="1"/>
</dbReference>
<dbReference type="Proteomes" id="UP000076661">
    <property type="component" value="Unassembled WGS sequence"/>
</dbReference>
<evidence type="ECO:0000256" key="2">
    <source>
        <dbReference type="RuleBase" id="RU003457"/>
    </source>
</evidence>
<reference evidence="4 5" key="1">
    <citation type="submission" date="2013-07" db="EMBL/GenBank/DDBJ databases">
        <title>Comparative Genomic and Metabolomic Analysis of Twelve Strains of Pseudoalteromonas luteoviolacea.</title>
        <authorList>
            <person name="Vynne N.G."/>
            <person name="Mansson M."/>
            <person name="Gram L."/>
        </authorList>
    </citation>
    <scope>NUCLEOTIDE SEQUENCE [LARGE SCALE GENOMIC DNA]</scope>
    <source>
        <strain evidence="4 5">S4060-1</strain>
    </source>
</reference>
<dbReference type="InterPro" id="IPR011051">
    <property type="entry name" value="RmlC_Cupin_sf"/>
</dbReference>
<evidence type="ECO:0000313" key="5">
    <source>
        <dbReference type="Proteomes" id="UP000076661"/>
    </source>
</evidence>
<gene>
    <name evidence="4" type="ORF">N478_04000</name>
</gene>
<dbReference type="RefSeq" id="WP_063382401.1">
    <property type="nucleotide sequence ID" value="NZ_AUXX01000045.1"/>
</dbReference>
<comment type="caution">
    <text evidence="4">The sequence shown here is derived from an EMBL/GenBank/DDBJ whole genome shotgun (WGS) entry which is preliminary data.</text>
</comment>
<dbReference type="InterPro" id="IPR014710">
    <property type="entry name" value="RmlC-like_jellyroll"/>
</dbReference>
<sequence>MNTDAVRIIDKQTLPIGGFSGIVETRMAMSPKAWPHALTNTQISHGLDDFIYLAYGHFKPNNGAPLHPHRDVDIVSFITSGSVGHQGTLGDGTIINGPGVQVQRAGTGMQHAEFSVNDEKAGIVQIWFLPPKNGLSPAYQNFTLDKTGLTTVLGGSDSDTFDSDMHCQIGFIEDDETLALSKPFVAIITRGTATINGKKVTEGQLIEGKNMSLTATENLGLVLITQGEGK</sequence>
<dbReference type="Pfam" id="PF02678">
    <property type="entry name" value="Pirin"/>
    <property type="match status" value="1"/>
</dbReference>
<dbReference type="AlphaFoldDB" id="A0A167JK38"/>
<evidence type="ECO:0000259" key="3">
    <source>
        <dbReference type="Pfam" id="PF02678"/>
    </source>
</evidence>
<dbReference type="PANTHER" id="PTHR43212:SF3">
    <property type="entry name" value="QUERCETIN 2,3-DIOXYGENASE"/>
    <property type="match status" value="1"/>
</dbReference>
<protein>
    <recommendedName>
        <fullName evidence="3">Pirin N-terminal domain-containing protein</fullName>
    </recommendedName>
</protein>
<evidence type="ECO:0000313" key="4">
    <source>
        <dbReference type="EMBL" id="KZN61231.1"/>
    </source>
</evidence>
<dbReference type="InterPro" id="IPR012093">
    <property type="entry name" value="Pirin"/>
</dbReference>